<comment type="similarity">
    <text evidence="2 12">Belongs to the TrkH potassium transport family.</text>
</comment>
<accession>A0A520LMY0</accession>
<dbReference type="GO" id="GO:0015379">
    <property type="term" value="F:potassium:chloride symporter activity"/>
    <property type="evidence" value="ECO:0007669"/>
    <property type="project" value="InterPro"/>
</dbReference>
<feature type="transmembrane region" description="Helical" evidence="14">
    <location>
        <begin position="136"/>
        <end position="161"/>
    </location>
</feature>
<evidence type="ECO:0000256" key="5">
    <source>
        <dbReference type="ARBA" id="ARBA00022519"/>
    </source>
</evidence>
<keyword evidence="9 14" id="KW-1133">Transmembrane helix</keyword>
<reference evidence="15 16" key="1">
    <citation type="submission" date="2019-02" db="EMBL/GenBank/DDBJ databases">
        <title>Prokaryotic population dynamics and viral predation in marine succession experiment using metagenomics: the confinement effect.</title>
        <authorList>
            <person name="Haro-Moreno J.M."/>
            <person name="Rodriguez-Valera F."/>
            <person name="Lopez-Perez M."/>
        </authorList>
    </citation>
    <scope>NUCLEOTIDE SEQUENCE [LARGE SCALE GENOMIC DNA]</scope>
    <source>
        <strain evidence="15">MED-G169</strain>
    </source>
</reference>
<keyword evidence="4 12" id="KW-1003">Cell membrane</keyword>
<evidence type="ECO:0000256" key="3">
    <source>
        <dbReference type="ARBA" id="ARBA00022448"/>
    </source>
</evidence>
<keyword evidence="11 12" id="KW-0472">Membrane</keyword>
<keyword evidence="13" id="KW-0479">Metal-binding</keyword>
<comment type="caution">
    <text evidence="15">The sequence shown here is derived from an EMBL/GenBank/DDBJ whole genome shotgun (WGS) entry which is preliminary data.</text>
</comment>
<feature type="transmembrane region" description="Helical" evidence="14">
    <location>
        <begin position="395"/>
        <end position="416"/>
    </location>
</feature>
<feature type="binding site" evidence="13">
    <location>
        <position position="318"/>
    </location>
    <ligand>
        <name>K(+)</name>
        <dbReference type="ChEBI" id="CHEBI:29103"/>
    </ligand>
</feature>
<keyword evidence="6 12" id="KW-0633">Potassium transport</keyword>
<dbReference type="GO" id="GO:0005886">
    <property type="term" value="C:plasma membrane"/>
    <property type="evidence" value="ECO:0007669"/>
    <property type="project" value="UniProtKB-SubCell"/>
</dbReference>
<feature type="transmembrane region" description="Helical" evidence="14">
    <location>
        <begin position="12"/>
        <end position="32"/>
    </location>
</feature>
<feature type="transmembrane region" description="Helical" evidence="14">
    <location>
        <begin position="276"/>
        <end position="294"/>
    </location>
</feature>
<gene>
    <name evidence="15" type="ORF">EVB02_01500</name>
</gene>
<feature type="binding site" evidence="13">
    <location>
        <position position="112"/>
    </location>
    <ligand>
        <name>K(+)</name>
        <dbReference type="ChEBI" id="CHEBI:29103"/>
    </ligand>
</feature>
<keyword evidence="8 12" id="KW-0630">Potassium</keyword>
<evidence type="ECO:0000256" key="13">
    <source>
        <dbReference type="PIRSR" id="PIRSR006247-1"/>
    </source>
</evidence>
<comment type="function">
    <text evidence="12">Low-affinity potassium transport system. Interacts with Trk system potassium uptake protein TrkA.</text>
</comment>
<sequence length="482" mass="53673">MHLAFVARILGMMLMVFSASMLVPIIFATIYQENTLPMFFLAFTITIFIGFILWFPSRNMNGELRIRDGFIVTVLFWLVLSAFGALPFALLEETKLSFIDAIFESISGLTTTGATIFTQLENLPKSVLYYRQQLQWLGGIGIVVIAVSILPMIGVGGMQIYKAETPGPVKDTKLTPRIAETANALFKIYVFLTVLCTFAYWSVGMDWFDAISHSFSTISIGGFSTYDDSLAHFNNNNILIIASVFMIISGLNFALHYTAWHSKDIKSYTSDPEAKLFVLVIFFGVLVTTYYLYVTKALNGGDIFYLGIFQLVSILTTTGFTATDFHLWPSFLPFFLITLSFFGACAGSTGGGIKMGRILIMGQQISREIYRLIHPNALLPIKTKKHRIPERVTDGIWAFFGVYFLIFYAMVLLLLANDLDYVTAWSATAASFNNLGPGLGDVAKNYADLNTASKAILCSGMLLGRLEVFTLLVLLSPTFWRN</sequence>
<evidence type="ECO:0000256" key="1">
    <source>
        <dbReference type="ARBA" id="ARBA00004429"/>
    </source>
</evidence>
<dbReference type="GO" id="GO:0046872">
    <property type="term" value="F:metal ion binding"/>
    <property type="evidence" value="ECO:0007669"/>
    <property type="project" value="UniProtKB-KW"/>
</dbReference>
<dbReference type="InterPro" id="IPR003445">
    <property type="entry name" value="Cat_transpt"/>
</dbReference>
<feature type="transmembrane region" description="Helical" evidence="14">
    <location>
        <begin position="238"/>
        <end position="256"/>
    </location>
</feature>
<feature type="binding site" evidence="13">
    <location>
        <position position="111"/>
    </location>
    <ligand>
        <name>K(+)</name>
        <dbReference type="ChEBI" id="CHEBI:29103"/>
    </ligand>
</feature>
<feature type="transmembrane region" description="Helical" evidence="14">
    <location>
        <begin position="182"/>
        <end position="201"/>
    </location>
</feature>
<evidence type="ECO:0000256" key="4">
    <source>
        <dbReference type="ARBA" id="ARBA00022475"/>
    </source>
</evidence>
<evidence type="ECO:0000256" key="6">
    <source>
        <dbReference type="ARBA" id="ARBA00022538"/>
    </source>
</evidence>
<comment type="subcellular location">
    <subcellularLocation>
        <location evidence="1 12">Cell inner membrane</location>
        <topology evidence="1 12">Multi-pass membrane protein</topology>
    </subcellularLocation>
</comment>
<evidence type="ECO:0000256" key="7">
    <source>
        <dbReference type="ARBA" id="ARBA00022692"/>
    </source>
</evidence>
<feature type="transmembrane region" description="Helical" evidence="14">
    <location>
        <begin position="38"/>
        <end position="57"/>
    </location>
</feature>
<evidence type="ECO:0000256" key="11">
    <source>
        <dbReference type="ARBA" id="ARBA00023136"/>
    </source>
</evidence>
<evidence type="ECO:0000256" key="10">
    <source>
        <dbReference type="ARBA" id="ARBA00023065"/>
    </source>
</evidence>
<evidence type="ECO:0000313" key="15">
    <source>
        <dbReference type="EMBL" id="RZO07608.1"/>
    </source>
</evidence>
<keyword evidence="5 12" id="KW-0997">Cell inner membrane</keyword>
<dbReference type="InterPro" id="IPR004772">
    <property type="entry name" value="TrkH"/>
</dbReference>
<dbReference type="Proteomes" id="UP000318148">
    <property type="component" value="Unassembled WGS sequence"/>
</dbReference>
<keyword evidence="7 14" id="KW-0812">Transmembrane</keyword>
<dbReference type="PIRSF" id="PIRSF006247">
    <property type="entry name" value="TrkH"/>
    <property type="match status" value="1"/>
</dbReference>
<evidence type="ECO:0000256" key="8">
    <source>
        <dbReference type="ARBA" id="ARBA00022958"/>
    </source>
</evidence>
<feature type="transmembrane region" description="Helical" evidence="14">
    <location>
        <begin position="69"/>
        <end position="90"/>
    </location>
</feature>
<evidence type="ECO:0000256" key="9">
    <source>
        <dbReference type="ARBA" id="ARBA00022989"/>
    </source>
</evidence>
<evidence type="ECO:0000256" key="14">
    <source>
        <dbReference type="SAM" id="Phobius"/>
    </source>
</evidence>
<feature type="binding site" evidence="13">
    <location>
        <position position="317"/>
    </location>
    <ligand>
        <name>K(+)</name>
        <dbReference type="ChEBI" id="CHEBI:29103"/>
    </ligand>
</feature>
<feature type="transmembrane region" description="Helical" evidence="14">
    <location>
        <begin position="454"/>
        <end position="475"/>
    </location>
</feature>
<feature type="binding site" evidence="13">
    <location>
        <position position="220"/>
    </location>
    <ligand>
        <name>K(+)</name>
        <dbReference type="ChEBI" id="CHEBI:29103"/>
    </ligand>
</feature>
<protein>
    <recommendedName>
        <fullName evidence="12">Trk system potassium uptake protein</fullName>
    </recommendedName>
</protein>
<proteinExistence type="inferred from homology"/>
<feature type="transmembrane region" description="Helical" evidence="14">
    <location>
        <begin position="303"/>
        <end position="322"/>
    </location>
</feature>
<evidence type="ECO:0000256" key="2">
    <source>
        <dbReference type="ARBA" id="ARBA00009137"/>
    </source>
</evidence>
<evidence type="ECO:0000313" key="16">
    <source>
        <dbReference type="Proteomes" id="UP000318148"/>
    </source>
</evidence>
<feature type="transmembrane region" description="Helical" evidence="14">
    <location>
        <begin position="334"/>
        <end position="353"/>
    </location>
</feature>
<dbReference type="PANTHER" id="PTHR32024">
    <property type="entry name" value="TRK SYSTEM POTASSIUM UPTAKE PROTEIN TRKG-RELATED"/>
    <property type="match status" value="1"/>
</dbReference>
<dbReference type="NCBIfam" id="TIGR00933">
    <property type="entry name" value="2a38"/>
    <property type="match status" value="1"/>
</dbReference>
<organism evidence="15 16">
    <name type="scientific">SAR92 clade bacterium</name>
    <dbReference type="NCBI Taxonomy" id="2315479"/>
    <lineage>
        <taxon>Bacteria</taxon>
        <taxon>Pseudomonadati</taxon>
        <taxon>Pseudomonadota</taxon>
        <taxon>Gammaproteobacteria</taxon>
        <taxon>Cellvibrionales</taxon>
        <taxon>Porticoccaceae</taxon>
        <taxon>SAR92 clade</taxon>
    </lineage>
</organism>
<dbReference type="AlphaFoldDB" id="A0A520LMY0"/>
<dbReference type="EMBL" id="SHBO01000011">
    <property type="protein sequence ID" value="RZO07608.1"/>
    <property type="molecule type" value="Genomic_DNA"/>
</dbReference>
<keyword evidence="3 12" id="KW-0813">Transport</keyword>
<feature type="binding site" evidence="13">
    <location>
        <position position="434"/>
    </location>
    <ligand>
        <name>K(+)</name>
        <dbReference type="ChEBI" id="CHEBI:29103"/>
    </ligand>
</feature>
<keyword evidence="10 12" id="KW-0406">Ion transport</keyword>
<feature type="binding site" evidence="13">
    <location>
        <position position="435"/>
    </location>
    <ligand>
        <name>K(+)</name>
        <dbReference type="ChEBI" id="CHEBI:29103"/>
    </ligand>
</feature>
<dbReference type="Pfam" id="PF02386">
    <property type="entry name" value="TrkH"/>
    <property type="match status" value="1"/>
</dbReference>
<evidence type="ECO:0000256" key="12">
    <source>
        <dbReference type="PIRNR" id="PIRNR006247"/>
    </source>
</evidence>
<dbReference type="PANTHER" id="PTHR32024:SF2">
    <property type="entry name" value="TRK SYSTEM POTASSIUM UPTAKE PROTEIN TRKG-RELATED"/>
    <property type="match status" value="1"/>
</dbReference>
<name>A0A520LMY0_9GAMM</name>
<feature type="binding site" evidence="13">
    <location>
        <position position="221"/>
    </location>
    <ligand>
        <name>K(+)</name>
        <dbReference type="ChEBI" id="CHEBI:29103"/>
    </ligand>
</feature>